<dbReference type="RefSeq" id="WP_209650508.1">
    <property type="nucleotide sequence ID" value="NZ_JBEPNV010000001.1"/>
</dbReference>
<sequence length="109" mass="12045">MKTALIILRADGTREDRSVDMAGDPGLAELRDVLEPILTGRPEHVAVLHEGRRTEMFVHEDGHGEGLPRNEAATAIYRAAWLRNHPADDPETLPCIAGPAVIFDRIVWS</sequence>
<gene>
    <name evidence="1" type="ORF">ABIC20_005571</name>
</gene>
<proteinExistence type="predicted"/>
<organism evidence="1 2">
    <name type="scientific">Methylobacterium radiotolerans</name>
    <dbReference type="NCBI Taxonomy" id="31998"/>
    <lineage>
        <taxon>Bacteria</taxon>
        <taxon>Pseudomonadati</taxon>
        <taxon>Pseudomonadota</taxon>
        <taxon>Alphaproteobacteria</taxon>
        <taxon>Hyphomicrobiales</taxon>
        <taxon>Methylobacteriaceae</taxon>
        <taxon>Methylobacterium</taxon>
    </lineage>
</organism>
<evidence type="ECO:0000313" key="1">
    <source>
        <dbReference type="EMBL" id="MET3868262.1"/>
    </source>
</evidence>
<dbReference type="Proteomes" id="UP001549119">
    <property type="component" value="Unassembled WGS sequence"/>
</dbReference>
<accession>A0ABV2NP26</accession>
<keyword evidence="2" id="KW-1185">Reference proteome</keyword>
<dbReference type="EMBL" id="JBEPNW010000002">
    <property type="protein sequence ID" value="MET3868262.1"/>
    <property type="molecule type" value="Genomic_DNA"/>
</dbReference>
<reference evidence="1 2" key="1">
    <citation type="submission" date="2024-06" db="EMBL/GenBank/DDBJ databases">
        <title>Genomics of switchgrass bacterial isolates.</title>
        <authorList>
            <person name="Shade A."/>
        </authorList>
    </citation>
    <scope>NUCLEOTIDE SEQUENCE [LARGE SCALE GENOMIC DNA]</scope>
    <source>
        <strain evidence="1 2">PvP084</strain>
    </source>
</reference>
<evidence type="ECO:0000313" key="2">
    <source>
        <dbReference type="Proteomes" id="UP001549119"/>
    </source>
</evidence>
<protein>
    <submittedName>
        <fullName evidence="1">Uncharacterized protein</fullName>
    </submittedName>
</protein>
<comment type="caution">
    <text evidence="1">The sequence shown here is derived from an EMBL/GenBank/DDBJ whole genome shotgun (WGS) entry which is preliminary data.</text>
</comment>
<name>A0ABV2NP26_9HYPH</name>